<evidence type="ECO:0000259" key="9">
    <source>
        <dbReference type="Pfam" id="PF18332"/>
    </source>
</evidence>
<dbReference type="Gene3D" id="2.170.260.40">
    <property type="match status" value="1"/>
</dbReference>
<dbReference type="InterPro" id="IPR041106">
    <property type="entry name" value="XRN1_D2_D3"/>
</dbReference>
<dbReference type="Pfam" id="PF03159">
    <property type="entry name" value="XRN_N"/>
    <property type="match status" value="1"/>
</dbReference>
<dbReference type="Gene3D" id="1.25.40.1050">
    <property type="match status" value="1"/>
</dbReference>
<evidence type="ECO:0000259" key="6">
    <source>
        <dbReference type="Pfam" id="PF03159"/>
    </source>
</evidence>
<evidence type="ECO:0000313" key="11">
    <source>
        <dbReference type="EMBL" id="CAD8518201.1"/>
    </source>
</evidence>
<feature type="region of interest" description="Disordered" evidence="5">
    <location>
        <begin position="1374"/>
        <end position="1444"/>
    </location>
</feature>
<dbReference type="InterPro" id="IPR047007">
    <property type="entry name" value="XRN1_D1_sf"/>
</dbReference>
<evidence type="ECO:0000259" key="10">
    <source>
        <dbReference type="Pfam" id="PF18334"/>
    </source>
</evidence>
<evidence type="ECO:0000256" key="2">
    <source>
        <dbReference type="ARBA" id="ARBA00022801"/>
    </source>
</evidence>
<comment type="similarity">
    <text evidence="4">Belongs to the 5'-3' exonuclease family.</text>
</comment>
<dbReference type="Pfam" id="PF18332">
    <property type="entry name" value="XRN1_D1"/>
    <property type="match status" value="1"/>
</dbReference>
<evidence type="ECO:0000256" key="5">
    <source>
        <dbReference type="SAM" id="MobiDB-lite"/>
    </source>
</evidence>
<dbReference type="CDD" id="cd18673">
    <property type="entry name" value="PIN_XRN1-2-like"/>
    <property type="match status" value="1"/>
</dbReference>
<dbReference type="InterPro" id="IPR041412">
    <property type="entry name" value="Xrn1_helical"/>
</dbReference>
<feature type="domain" description="5'-3' exoribonuclease 1 SH3-like" evidence="8">
    <location>
        <begin position="1124"/>
        <end position="1189"/>
    </location>
</feature>
<feature type="domain" description="5'-3' exoribonuclease 1 D1" evidence="9">
    <location>
        <begin position="677"/>
        <end position="862"/>
    </location>
</feature>
<reference evidence="11" key="1">
    <citation type="submission" date="2021-01" db="EMBL/GenBank/DDBJ databases">
        <authorList>
            <person name="Corre E."/>
            <person name="Pelletier E."/>
            <person name="Niang G."/>
            <person name="Scheremetjew M."/>
            <person name="Finn R."/>
            <person name="Kale V."/>
            <person name="Holt S."/>
            <person name="Cochrane G."/>
            <person name="Meng A."/>
            <person name="Brown T."/>
            <person name="Cohen L."/>
        </authorList>
    </citation>
    <scope>NUCLEOTIDE SEQUENCE</scope>
    <source>
        <strain evidence="11">CCMP1723</strain>
    </source>
</reference>
<sequence length="1544" mass="164933">MGVPKFYRWLSERYPMLNHTCDAGTVPIIDNLYLDMNGVIHNCSHGAGTDANTRMTEDEMMSKVFAYLDHIFRMVRPRRLLYMAIDGVAPRAKMNQQRSRRFKSAKEAEKMRAEALAKGEPEPKGEPFDSNCITPGTPFMARLSEHLRFYVQKKQTEDPLWQKATVILSGHEVRGEGEHKIMEHIRWARGEPGWDPNQTHCLYGLDADLIMLALVTHEPHFCLLREVVKFGGGERGQPSREVLQNPTDDGFLLLHVGLLREYLDQEFRVVADALPFGYDCERIVDDFVLLCMLVGNDFLPPLPTLDIAEGALNTLFKTYRDLLPSLGGYITGDRGGGTFEPRRLERILEVMGALEAEVLAERAADVERQEAKRAKFESKRGGKKPAAKDEMSANDKFTAAMAALMRSGQDSQVLGSDPAAGTDSPASEPEGISADPTMMSAAKRAVFEEGGGGIEAWKEMYYREKLELKIGQPAPLAELRQAYFEGLNWVLQYYYRGVASWTWYYPFHYAPMASDLASGMGALTCVFDYGVPFRPFEQLLAVQPPQSAALLPEPYRWLMTAPHSPLAEFFPENLKVDFEGKRNDWEGVVLLPFLDEHLVKQCIASVSHSKLTASQIARNEPGPLVVFQHDAKGTGDVQSTLPKTFAGLFPSKSRMFESMPPGEFPESRKCFGGDDPLLPGVKLGVDRPPGFPTMHSLAVRGELKHAGVNVFGSASKKESLIVRVGRGGDPALTLDAEEGSHGAASYAHLINRRVHIDWPYLKEAMVVAVSDKSEKITGRGVRVSHSSSEWGSEVQRMAHERMTQRGVDVGQTSVALHVRACEGLVRHPDGSLQKRFGKTDALLPAQLVLASNASPSPRMQERPALDGDDFKSTGGFAVGDAALYLGRSHFGAVATVAGVEEGKGLEVTVEPVPPDTGIARRMMQGHQGGRWENLGALARKLSTSPRALSVLTGPLWVAPTKDAGRFDRIDIGLNLKSGNKGLCVADYTRPMKEGNGWEFSQQCVKLLQDYKRAHPWVFAALQSDPDGGFEGLELDVALKHLPEPQRLPALNQCKAWIKAQPASKRPLVSKFSRVAPEEAVKNVFIATSVKAKPPPPVALEGVSPLLLMQPVRAGEVLDLYAGGDFDLGDRVVMVGDSGSPPFGTRGFVCAVHGEAAEVMFDCDFVGATDLHGVLPEKRGAMLPTAQLVNLSHPPAMPQLGTAAPDQVIPDKKGKKTLPKGFKEAWNEANKGGGKGVLAMAAALLPGKGGLPAPSAPAPGPRIPIKGSKGFEPGMGRGRGVGSPGLVGGGGGPGGIVAPKTLGAPGGVPDVLAMLGAAANATAKSKPDANADSAALKGLLGIGGGGRAGGGAGANANPAPVHAMSLEQLERRVAGAPEAKTVPKPKIPAPKKQRDAAPATPPIKGPVPPGPPPGPGDAAAFWDSLAGAQVRTSRGPAPVPVPVPAPVSMPPVPRAATGDDGAAALKGLLGIGGSARQVSAPKSLAEIEALAGVAPVPDASPLGGDDDDPLAFWKSLQAQHRSEADKLTGGGADDGGGGGRRRRKK</sequence>
<dbReference type="InterPro" id="IPR041385">
    <property type="entry name" value="SH3_12"/>
</dbReference>
<dbReference type="PANTHER" id="PTHR12341">
    <property type="entry name" value="5'-&gt;3' EXORIBONUCLEASE"/>
    <property type="match status" value="1"/>
</dbReference>
<dbReference type="GO" id="GO:0003723">
    <property type="term" value="F:RNA binding"/>
    <property type="evidence" value="ECO:0007669"/>
    <property type="project" value="TreeGrafter"/>
</dbReference>
<feature type="compositionally biased region" description="Pro residues" evidence="5">
    <location>
        <begin position="1398"/>
        <end position="1414"/>
    </location>
</feature>
<dbReference type="Pfam" id="PF18129">
    <property type="entry name" value="SH3_12"/>
    <property type="match status" value="1"/>
</dbReference>
<feature type="region of interest" description="Disordered" evidence="5">
    <location>
        <begin position="93"/>
        <end position="130"/>
    </location>
</feature>
<dbReference type="InterPro" id="IPR040992">
    <property type="entry name" value="XRN1_D1"/>
</dbReference>
<evidence type="ECO:0000256" key="3">
    <source>
        <dbReference type="ARBA" id="ARBA00022839"/>
    </source>
</evidence>
<keyword evidence="3" id="KW-0269">Exonuclease</keyword>
<dbReference type="GO" id="GO:0004534">
    <property type="term" value="F:5'-3' RNA exonuclease activity"/>
    <property type="evidence" value="ECO:0007669"/>
    <property type="project" value="TreeGrafter"/>
</dbReference>
<feature type="region of interest" description="Disordered" evidence="5">
    <location>
        <begin position="370"/>
        <end position="392"/>
    </location>
</feature>
<organism evidence="11">
    <name type="scientific">Micromonas pusilla</name>
    <name type="common">Picoplanktonic green alga</name>
    <name type="synonym">Chromulina pusilla</name>
    <dbReference type="NCBI Taxonomy" id="38833"/>
    <lineage>
        <taxon>Eukaryota</taxon>
        <taxon>Viridiplantae</taxon>
        <taxon>Chlorophyta</taxon>
        <taxon>Mamiellophyceae</taxon>
        <taxon>Mamiellales</taxon>
        <taxon>Mamiellaceae</taxon>
        <taxon>Micromonas</taxon>
    </lineage>
</organism>
<feature type="domain" description="Exoribonuclease Xrn1 D2/D3" evidence="10">
    <location>
        <begin position="876"/>
        <end position="1078"/>
    </location>
</feature>
<feature type="compositionally biased region" description="Basic and acidic residues" evidence="5">
    <location>
        <begin position="104"/>
        <end position="127"/>
    </location>
</feature>
<dbReference type="GO" id="GO:0000956">
    <property type="term" value="P:nuclear-transcribed mRNA catabolic process"/>
    <property type="evidence" value="ECO:0007669"/>
    <property type="project" value="TreeGrafter"/>
</dbReference>
<evidence type="ECO:0000256" key="4">
    <source>
        <dbReference type="ARBA" id="ARBA00038299"/>
    </source>
</evidence>
<feature type="domain" description="Xrn1 N-terminal" evidence="6">
    <location>
        <begin position="1"/>
        <end position="226"/>
    </location>
</feature>
<dbReference type="CDD" id="cd09897">
    <property type="entry name" value="H3TH_FEN1-XPG-like"/>
    <property type="match status" value="1"/>
</dbReference>
<name>A0A7S0NKE9_MICPS</name>
<protein>
    <submittedName>
        <fullName evidence="11">Uncharacterized protein</fullName>
    </submittedName>
</protein>
<accession>A0A7S0NKE9</accession>
<evidence type="ECO:0000256" key="1">
    <source>
        <dbReference type="ARBA" id="ARBA00022722"/>
    </source>
</evidence>
<dbReference type="InterPro" id="IPR047008">
    <property type="entry name" value="XRN1_SH3_sf"/>
</dbReference>
<dbReference type="Gene3D" id="3.40.50.12390">
    <property type="match status" value="2"/>
</dbReference>
<proteinExistence type="inferred from homology"/>
<feature type="region of interest" description="Disordered" evidence="5">
    <location>
        <begin position="411"/>
        <end position="434"/>
    </location>
</feature>
<dbReference type="Pfam" id="PF18334">
    <property type="entry name" value="XRN1_D2_D3"/>
    <property type="match status" value="1"/>
</dbReference>
<evidence type="ECO:0000259" key="8">
    <source>
        <dbReference type="Pfam" id="PF18129"/>
    </source>
</evidence>
<feature type="region of interest" description="Disordered" evidence="5">
    <location>
        <begin position="1516"/>
        <end position="1544"/>
    </location>
</feature>
<dbReference type="Gene3D" id="2.30.30.750">
    <property type="match status" value="1"/>
</dbReference>
<keyword evidence="1" id="KW-0540">Nuclease</keyword>
<keyword evidence="2" id="KW-0378">Hydrolase</keyword>
<dbReference type="EMBL" id="HBEQ01007102">
    <property type="protein sequence ID" value="CAD8518201.1"/>
    <property type="molecule type" value="Transcribed_RNA"/>
</dbReference>
<evidence type="ECO:0000259" key="7">
    <source>
        <dbReference type="Pfam" id="PF17846"/>
    </source>
</evidence>
<gene>
    <name evidence="11" type="ORF">MCOM1403_LOCUS5627</name>
</gene>
<dbReference type="PANTHER" id="PTHR12341:SF7">
    <property type="entry name" value="5'-3' EXORIBONUCLEASE 1"/>
    <property type="match status" value="1"/>
</dbReference>
<feature type="compositionally biased region" description="Gly residues" evidence="5">
    <location>
        <begin position="1527"/>
        <end position="1537"/>
    </location>
</feature>
<dbReference type="InterPro" id="IPR004859">
    <property type="entry name" value="Xrn1_N"/>
</dbReference>
<dbReference type="InterPro" id="IPR027073">
    <property type="entry name" value="5_3_exoribonuclease"/>
</dbReference>
<dbReference type="Pfam" id="PF17846">
    <property type="entry name" value="XRN_M"/>
    <property type="match status" value="1"/>
</dbReference>
<dbReference type="GO" id="GO:0005634">
    <property type="term" value="C:nucleus"/>
    <property type="evidence" value="ECO:0007669"/>
    <property type="project" value="TreeGrafter"/>
</dbReference>
<feature type="domain" description="Xrn1 helical" evidence="7">
    <location>
        <begin position="278"/>
        <end position="628"/>
    </location>
</feature>